<dbReference type="AlphaFoldDB" id="A0A5N5KC19"/>
<name>A0A5N5KC19_PANHP</name>
<organism evidence="2 3">
    <name type="scientific">Pangasianodon hypophthalmus</name>
    <name type="common">Striped catfish</name>
    <name type="synonym">Helicophagus hypophthalmus</name>
    <dbReference type="NCBI Taxonomy" id="310915"/>
    <lineage>
        <taxon>Eukaryota</taxon>
        <taxon>Metazoa</taxon>
        <taxon>Chordata</taxon>
        <taxon>Craniata</taxon>
        <taxon>Vertebrata</taxon>
        <taxon>Euteleostomi</taxon>
        <taxon>Actinopterygii</taxon>
        <taxon>Neopterygii</taxon>
        <taxon>Teleostei</taxon>
        <taxon>Ostariophysi</taxon>
        <taxon>Siluriformes</taxon>
        <taxon>Pangasiidae</taxon>
        <taxon>Pangasianodon</taxon>
    </lineage>
</organism>
<evidence type="ECO:0000313" key="3">
    <source>
        <dbReference type="Proteomes" id="UP000327468"/>
    </source>
</evidence>
<keyword evidence="1" id="KW-1133">Transmembrane helix</keyword>
<proteinExistence type="predicted"/>
<accession>A0A5N5KC19</accession>
<keyword evidence="1" id="KW-0812">Transmembrane</keyword>
<feature type="transmembrane region" description="Helical" evidence="1">
    <location>
        <begin position="37"/>
        <end position="57"/>
    </location>
</feature>
<keyword evidence="3" id="KW-1185">Reference proteome</keyword>
<evidence type="ECO:0000313" key="2">
    <source>
        <dbReference type="EMBL" id="KAB5528424.1"/>
    </source>
</evidence>
<dbReference type="EMBL" id="VFJC01000025">
    <property type="protein sequence ID" value="KAB5528424.1"/>
    <property type="molecule type" value="Genomic_DNA"/>
</dbReference>
<evidence type="ECO:0000256" key="1">
    <source>
        <dbReference type="SAM" id="Phobius"/>
    </source>
</evidence>
<comment type="caution">
    <text evidence="2">The sequence shown here is derived from an EMBL/GenBank/DDBJ whole genome shotgun (WGS) entry which is preliminary data.</text>
</comment>
<reference evidence="2 3" key="1">
    <citation type="submission" date="2019-06" db="EMBL/GenBank/DDBJ databases">
        <title>A chromosome-scale genome assembly of the striped catfish, Pangasianodon hypophthalmus.</title>
        <authorList>
            <person name="Wen M."/>
            <person name="Zahm M."/>
            <person name="Roques C."/>
            <person name="Cabau C."/>
            <person name="Klopp C."/>
            <person name="Donnadieu C."/>
            <person name="Jouanno E."/>
            <person name="Avarre J.-C."/>
            <person name="Campet M."/>
            <person name="Ha T.T.T."/>
            <person name="Dugue R."/>
            <person name="Lampietro C."/>
            <person name="Louis A."/>
            <person name="Herpin A."/>
            <person name="Echchiki A."/>
            <person name="Berthelot C."/>
            <person name="Parey E."/>
            <person name="Roest-Crollius H."/>
            <person name="Braasch I."/>
            <person name="Postlethwait J."/>
            <person name="Bobe J."/>
            <person name="Montfort J."/>
            <person name="Bouchez O."/>
            <person name="Begum T."/>
            <person name="Schartl M."/>
            <person name="Guiguen Y."/>
        </authorList>
    </citation>
    <scope>NUCLEOTIDE SEQUENCE [LARGE SCALE GENOMIC DNA]</scope>
    <source>
        <strain evidence="2 3">Indonesia</strain>
        <tissue evidence="2">Blood</tissue>
    </source>
</reference>
<gene>
    <name evidence="2" type="ORF">PHYPO_G00140040</name>
</gene>
<keyword evidence="1" id="KW-0472">Membrane</keyword>
<protein>
    <submittedName>
        <fullName evidence="2">Uncharacterized protein</fullName>
    </submittedName>
</protein>
<sequence>MAKLLSGFSGFGEDYHLRKCLSTQCCVKNSSCKHASLFTTAAWTHTVLLLGAAFNFYNTRAKDMWM</sequence>
<dbReference type="Proteomes" id="UP000327468">
    <property type="component" value="Chromosome 24"/>
</dbReference>